<evidence type="ECO:0000256" key="2">
    <source>
        <dbReference type="ARBA" id="ARBA00022481"/>
    </source>
</evidence>
<dbReference type="PRINTS" id="PR00014">
    <property type="entry name" value="FNTYPEIII"/>
</dbReference>
<dbReference type="AlphaFoldDB" id="A0AA40LEC1"/>
<keyword evidence="2" id="KW-0488">Methylation</keyword>
<dbReference type="GO" id="GO:0031430">
    <property type="term" value="C:M band"/>
    <property type="evidence" value="ECO:0007669"/>
    <property type="project" value="TreeGrafter"/>
</dbReference>
<dbReference type="SMART" id="SM00060">
    <property type="entry name" value="FN3"/>
    <property type="match status" value="1"/>
</dbReference>
<dbReference type="Pfam" id="PF00041">
    <property type="entry name" value="fn3"/>
    <property type="match status" value="1"/>
</dbReference>
<evidence type="ECO:0000313" key="15">
    <source>
        <dbReference type="Proteomes" id="UP001177744"/>
    </source>
</evidence>
<dbReference type="InterPro" id="IPR050964">
    <property type="entry name" value="Striated_Muscle_Regulatory"/>
</dbReference>
<feature type="region of interest" description="Disordered" evidence="11">
    <location>
        <begin position="1"/>
        <end position="74"/>
    </location>
</feature>
<dbReference type="PANTHER" id="PTHR13817:SF49">
    <property type="entry name" value="MYOSIN-BINDING PROTEIN H"/>
    <property type="match status" value="1"/>
</dbReference>
<keyword evidence="3" id="KW-0963">Cytoplasm</keyword>
<dbReference type="EMBL" id="JAULJE010000022">
    <property type="protein sequence ID" value="KAK1328889.1"/>
    <property type="molecule type" value="Genomic_DNA"/>
</dbReference>
<dbReference type="GO" id="GO:0036379">
    <property type="term" value="C:myofilament"/>
    <property type="evidence" value="ECO:0007669"/>
    <property type="project" value="UniProtKB-ARBA"/>
</dbReference>
<reference evidence="14" key="1">
    <citation type="submission" date="2023-06" db="EMBL/GenBank/DDBJ databases">
        <title>Reference genome for the Northern bat (Eptesicus nilssonii), a most northern bat species.</title>
        <authorList>
            <person name="Laine V.N."/>
            <person name="Pulliainen A.T."/>
            <person name="Lilley T.M."/>
        </authorList>
    </citation>
    <scope>NUCLEOTIDE SEQUENCE</scope>
    <source>
        <strain evidence="14">BLF_Eptnil</strain>
        <tissue evidence="14">Kidney</tissue>
    </source>
</reference>
<dbReference type="Gene3D" id="2.60.40.10">
    <property type="entry name" value="Immunoglobulins"/>
    <property type="match status" value="3"/>
</dbReference>
<comment type="subcellular location">
    <subcellularLocation>
        <location evidence="1">Cytoplasm</location>
        <location evidence="1">Myofibril</location>
        <location evidence="1">Sarcomere</location>
    </subcellularLocation>
</comment>
<evidence type="ECO:0000256" key="5">
    <source>
        <dbReference type="ARBA" id="ARBA00022737"/>
    </source>
</evidence>
<dbReference type="GO" id="GO:0045214">
    <property type="term" value="P:sarcomere organization"/>
    <property type="evidence" value="ECO:0007669"/>
    <property type="project" value="TreeGrafter"/>
</dbReference>
<dbReference type="FunFam" id="2.60.40.10:FF:000977">
    <property type="entry name" value="Myosin binding protein H like"/>
    <property type="match status" value="1"/>
</dbReference>
<evidence type="ECO:0000256" key="9">
    <source>
        <dbReference type="ARBA" id="ARBA00059357"/>
    </source>
</evidence>
<evidence type="ECO:0000256" key="1">
    <source>
        <dbReference type="ARBA" id="ARBA00004204"/>
    </source>
</evidence>
<name>A0AA40LEC1_CNENI</name>
<keyword evidence="15" id="KW-1185">Reference proteome</keyword>
<evidence type="ECO:0000259" key="13">
    <source>
        <dbReference type="PROSITE" id="PS50853"/>
    </source>
</evidence>
<dbReference type="PROSITE" id="PS50835">
    <property type="entry name" value="IG_LIKE"/>
    <property type="match status" value="1"/>
</dbReference>
<dbReference type="Proteomes" id="UP001177744">
    <property type="component" value="Unassembled WGS sequence"/>
</dbReference>
<comment type="caution">
    <text evidence="14">The sequence shown here is derived from an EMBL/GenBank/DDBJ whole genome shotgun (WGS) entry which is preliminary data.</text>
</comment>
<evidence type="ECO:0000256" key="10">
    <source>
        <dbReference type="ARBA" id="ARBA00071003"/>
    </source>
</evidence>
<comment type="similarity">
    <text evidence="8">Belongs to the immunoglobulin superfamily. MyBP family.</text>
</comment>
<evidence type="ECO:0000256" key="6">
    <source>
        <dbReference type="ARBA" id="ARBA00023157"/>
    </source>
</evidence>
<dbReference type="InterPro" id="IPR007110">
    <property type="entry name" value="Ig-like_dom"/>
</dbReference>
<dbReference type="InterPro" id="IPR003598">
    <property type="entry name" value="Ig_sub2"/>
</dbReference>
<evidence type="ECO:0000313" key="14">
    <source>
        <dbReference type="EMBL" id="KAK1328889.1"/>
    </source>
</evidence>
<dbReference type="FunFam" id="2.60.40.10:FF:000031">
    <property type="entry name" value="Myosin-binding protein C, slow type"/>
    <property type="match status" value="1"/>
</dbReference>
<evidence type="ECO:0000256" key="4">
    <source>
        <dbReference type="ARBA" id="ARBA00022553"/>
    </source>
</evidence>
<protein>
    <recommendedName>
        <fullName evidence="10">Myosin-binding protein H-like</fullName>
    </recommendedName>
</protein>
<gene>
    <name evidence="14" type="ORF">QTO34_011059</name>
</gene>
<feature type="compositionally biased region" description="Polar residues" evidence="11">
    <location>
        <begin position="62"/>
        <end position="74"/>
    </location>
</feature>
<feature type="domain" description="Fibronectin type-III" evidence="13">
    <location>
        <begin position="250"/>
        <end position="345"/>
    </location>
</feature>
<evidence type="ECO:0000256" key="8">
    <source>
        <dbReference type="ARBA" id="ARBA00038352"/>
    </source>
</evidence>
<dbReference type="PROSITE" id="PS50853">
    <property type="entry name" value="FN3"/>
    <property type="match status" value="1"/>
</dbReference>
<dbReference type="SMART" id="SM00408">
    <property type="entry name" value="IGc2"/>
    <property type="match status" value="2"/>
</dbReference>
<feature type="domain" description="Ig-like" evidence="12">
    <location>
        <begin position="363"/>
        <end position="453"/>
    </location>
</feature>
<sequence length="467" mass="50782">MAGTPGEAEEQVLSPSLSTNSENLPLEPSLGWPSMEAVTAPEVASGPTLKVKEASPADAEEPQTSPRQGASSPIPQLLAPLEEQPKIWLPRALRQTYIRKVGDTVNLRIPFQVIIPQPHAGSMAGTRTRFDLETDTKSPTSSGAVVLVLNEGTHITRSLRPNGPSICTPEGGMGWAPCDQGKPKPRATWTHNSCALDASRVSVRNGEQDSILFIREAQRADSGRYQLSVQLGGLEATATIDLLVIERPGPPQSIKLVDVWDSNATLEWTPPQDTGNAALLGYTVQKADTKSGLWFTVLERYHRTSFTVSNLIIGNSYAFRVFAENQCGLSETAPITADLAHIQKAVTVYKTKGFAQRDFSEAPKFTQPLVNCTTVTGYDTQLFCCVRASPKPKIVWLKNNMDIQGNPKYRALTHLGICSLEIRKPGPFDGGIYTCKAVNPLGEASVDCRVDVTNIILKAFCDEICKR</sequence>
<feature type="compositionally biased region" description="Polar residues" evidence="11">
    <location>
        <begin position="13"/>
        <end position="23"/>
    </location>
</feature>
<comment type="function">
    <text evidence="9">Myosin-binding protein which plays a role in cardiac function. Seems to regulate conduction in the atria and ventricular conduction systems.</text>
</comment>
<dbReference type="SUPFAM" id="SSF48726">
    <property type="entry name" value="Immunoglobulin"/>
    <property type="match status" value="2"/>
</dbReference>
<evidence type="ECO:0000256" key="7">
    <source>
        <dbReference type="ARBA" id="ARBA00023319"/>
    </source>
</evidence>
<dbReference type="PANTHER" id="PTHR13817">
    <property type="entry name" value="TITIN"/>
    <property type="match status" value="1"/>
</dbReference>
<dbReference type="InterPro" id="IPR013098">
    <property type="entry name" value="Ig_I-set"/>
</dbReference>
<dbReference type="InterPro" id="IPR036179">
    <property type="entry name" value="Ig-like_dom_sf"/>
</dbReference>
<dbReference type="SUPFAM" id="SSF49265">
    <property type="entry name" value="Fibronectin type III"/>
    <property type="match status" value="1"/>
</dbReference>
<keyword evidence="7" id="KW-0393">Immunoglobulin domain</keyword>
<evidence type="ECO:0000259" key="12">
    <source>
        <dbReference type="PROSITE" id="PS50835"/>
    </source>
</evidence>
<keyword evidence="4" id="KW-0597">Phosphoprotein</keyword>
<dbReference type="FunFam" id="2.60.40.10:FF:000062">
    <property type="entry name" value="Myosin-binding protein C, slow type"/>
    <property type="match status" value="1"/>
</dbReference>
<dbReference type="Pfam" id="PF07679">
    <property type="entry name" value="I-set"/>
    <property type="match status" value="2"/>
</dbReference>
<dbReference type="SMART" id="SM00409">
    <property type="entry name" value="IG"/>
    <property type="match status" value="2"/>
</dbReference>
<evidence type="ECO:0000256" key="3">
    <source>
        <dbReference type="ARBA" id="ARBA00022490"/>
    </source>
</evidence>
<keyword evidence="6" id="KW-1015">Disulfide bond</keyword>
<proteinExistence type="inferred from homology"/>
<organism evidence="14 15">
    <name type="scientific">Cnephaeus nilssonii</name>
    <name type="common">Northern bat</name>
    <name type="synonym">Eptesicus nilssonii</name>
    <dbReference type="NCBI Taxonomy" id="3371016"/>
    <lineage>
        <taxon>Eukaryota</taxon>
        <taxon>Metazoa</taxon>
        <taxon>Chordata</taxon>
        <taxon>Craniata</taxon>
        <taxon>Vertebrata</taxon>
        <taxon>Euteleostomi</taxon>
        <taxon>Mammalia</taxon>
        <taxon>Eutheria</taxon>
        <taxon>Laurasiatheria</taxon>
        <taxon>Chiroptera</taxon>
        <taxon>Yangochiroptera</taxon>
        <taxon>Vespertilionidae</taxon>
        <taxon>Cnephaeus</taxon>
    </lineage>
</organism>
<dbReference type="InterPro" id="IPR036116">
    <property type="entry name" value="FN3_sf"/>
</dbReference>
<dbReference type="InterPro" id="IPR013783">
    <property type="entry name" value="Ig-like_fold"/>
</dbReference>
<keyword evidence="5" id="KW-0677">Repeat</keyword>
<dbReference type="InterPro" id="IPR003599">
    <property type="entry name" value="Ig_sub"/>
</dbReference>
<dbReference type="CDD" id="cd00063">
    <property type="entry name" value="FN3"/>
    <property type="match status" value="1"/>
</dbReference>
<accession>A0AA40LEC1</accession>
<evidence type="ECO:0000256" key="11">
    <source>
        <dbReference type="SAM" id="MobiDB-lite"/>
    </source>
</evidence>
<dbReference type="InterPro" id="IPR003961">
    <property type="entry name" value="FN3_dom"/>
</dbReference>